<organism evidence="2 3">
    <name type="scientific">Saccharopolyspora oryzae</name>
    <dbReference type="NCBI Taxonomy" id="2997343"/>
    <lineage>
        <taxon>Bacteria</taxon>
        <taxon>Bacillati</taxon>
        <taxon>Actinomycetota</taxon>
        <taxon>Actinomycetes</taxon>
        <taxon>Pseudonocardiales</taxon>
        <taxon>Pseudonocardiaceae</taxon>
        <taxon>Saccharopolyspora</taxon>
    </lineage>
</organism>
<name>A0ABT4V5M3_9PSEU</name>
<dbReference type="RefSeq" id="WP_270951513.1">
    <property type="nucleotide sequence ID" value="NZ_JAQGLA010000049.1"/>
</dbReference>
<comment type="caution">
    <text evidence="2">The sequence shown here is derived from an EMBL/GenBank/DDBJ whole genome shotgun (WGS) entry which is preliminary data.</text>
</comment>
<keyword evidence="3" id="KW-1185">Reference proteome</keyword>
<feature type="region of interest" description="Disordered" evidence="1">
    <location>
        <begin position="1"/>
        <end position="54"/>
    </location>
</feature>
<evidence type="ECO:0000313" key="3">
    <source>
        <dbReference type="Proteomes" id="UP001210380"/>
    </source>
</evidence>
<dbReference type="Proteomes" id="UP001210380">
    <property type="component" value="Unassembled WGS sequence"/>
</dbReference>
<dbReference type="EMBL" id="JAQGLA010000049">
    <property type="protein sequence ID" value="MDA3628607.1"/>
    <property type="molecule type" value="Genomic_DNA"/>
</dbReference>
<proteinExistence type="predicted"/>
<evidence type="ECO:0000313" key="2">
    <source>
        <dbReference type="EMBL" id="MDA3628607.1"/>
    </source>
</evidence>
<accession>A0ABT4V5M3</accession>
<reference evidence="2 3" key="1">
    <citation type="submission" date="2022-11" db="EMBL/GenBank/DDBJ databases">
        <title>Draft genome sequence of Saccharopolyspora sp. WRP15-2 isolated from rhizosphere soils of wild rice in Thailand.</title>
        <authorList>
            <person name="Duangmal K."/>
            <person name="Kammanee S."/>
            <person name="Muangham S."/>
        </authorList>
    </citation>
    <scope>NUCLEOTIDE SEQUENCE [LARGE SCALE GENOMIC DNA]</scope>
    <source>
        <strain evidence="2 3">WRP15-2</strain>
    </source>
</reference>
<gene>
    <name evidence="2" type="ORF">OU415_24455</name>
</gene>
<evidence type="ECO:0000256" key="1">
    <source>
        <dbReference type="SAM" id="MobiDB-lite"/>
    </source>
</evidence>
<protein>
    <submittedName>
        <fullName evidence="2">Uncharacterized protein</fullName>
    </submittedName>
</protein>
<sequence length="54" mass="6099">MVDQDLPTGDDATARARRPAGNYFVLPSEMADELRRTDSKRDEHDSHLPAKDDD</sequence>
<feature type="compositionally biased region" description="Basic and acidic residues" evidence="1">
    <location>
        <begin position="32"/>
        <end position="54"/>
    </location>
</feature>